<gene>
    <name evidence="2" type="ORF">AS188_05860</name>
    <name evidence="4" type="ORF">AUQ48_00570</name>
    <name evidence="3" type="ORF">KFL01_26270</name>
</gene>
<reference evidence="2 5" key="1">
    <citation type="submission" date="2015-11" db="EMBL/GenBank/DDBJ databases">
        <title>Complete Genome Sequence of Kocuria flava strain HO-9041.</title>
        <authorList>
            <person name="Zhou M."/>
            <person name="Dai J."/>
        </authorList>
    </citation>
    <scope>NUCLEOTIDE SEQUENCE [LARGE SCALE GENOMIC DNA]</scope>
    <source>
        <strain evidence="2 5">HO-9041</strain>
    </source>
</reference>
<dbReference type="InterPro" id="IPR005560">
    <property type="entry name" value="Csp_YhjQ"/>
</dbReference>
<dbReference type="Gene3D" id="1.20.1270.360">
    <property type="match status" value="1"/>
</dbReference>
<dbReference type="EMBL" id="CP013254">
    <property type="protein sequence ID" value="ALU39355.1"/>
    <property type="molecule type" value="Genomic_DNA"/>
</dbReference>
<evidence type="ECO:0000256" key="1">
    <source>
        <dbReference type="SAM" id="MobiDB-lite"/>
    </source>
</evidence>
<evidence type="ECO:0000313" key="5">
    <source>
        <dbReference type="Proteomes" id="UP000057181"/>
    </source>
</evidence>
<proteinExistence type="predicted"/>
<dbReference type="STRING" id="446860.AS188_05860"/>
<dbReference type="AlphaFoldDB" id="A0A0U3G8E9"/>
<dbReference type="Proteomes" id="UP000321155">
    <property type="component" value="Unassembled WGS sequence"/>
</dbReference>
<evidence type="ECO:0000313" key="3">
    <source>
        <dbReference type="EMBL" id="GEO93321.1"/>
    </source>
</evidence>
<dbReference type="RefSeq" id="WP_058858066.1">
    <property type="nucleotide sequence ID" value="NZ_BJZR01000104.1"/>
</dbReference>
<feature type="region of interest" description="Disordered" evidence="1">
    <location>
        <begin position="1"/>
        <end position="21"/>
    </location>
</feature>
<evidence type="ECO:0000313" key="6">
    <source>
        <dbReference type="Proteomes" id="UP000234632"/>
    </source>
</evidence>
<evidence type="ECO:0000313" key="7">
    <source>
        <dbReference type="Proteomes" id="UP000321155"/>
    </source>
</evidence>
<sequence>MNSIHRALTAHPAAPEVPTGERSAEAECMEACLEAAQVGLVAADACLDEPDVAQLRECARTQQDCAAVAAATAAVLARRGFPQPGDGHAVLLPLLEACRGAGAACAEASGRHAETYEHCAVAAEAARRCERACAALLARRG</sequence>
<organism evidence="2 5">
    <name type="scientific">Kocuria flava</name>
    <dbReference type="NCBI Taxonomy" id="446860"/>
    <lineage>
        <taxon>Bacteria</taxon>
        <taxon>Bacillati</taxon>
        <taxon>Actinomycetota</taxon>
        <taxon>Actinomycetes</taxon>
        <taxon>Micrococcales</taxon>
        <taxon>Micrococcaceae</taxon>
        <taxon>Kocuria</taxon>
    </lineage>
</organism>
<dbReference type="Proteomes" id="UP000057181">
    <property type="component" value="Chromosome"/>
</dbReference>
<dbReference type="PANTHER" id="PTHR37310">
    <property type="entry name" value="CYTOPLASMIC PROTEIN-RELATED"/>
    <property type="match status" value="1"/>
</dbReference>
<reference evidence="3 7" key="3">
    <citation type="submission" date="2019-07" db="EMBL/GenBank/DDBJ databases">
        <title>Whole genome shotgun sequence of Kocuria flava NBRC 107626.</title>
        <authorList>
            <person name="Hosoyama A."/>
            <person name="Uohara A."/>
            <person name="Ohji S."/>
            <person name="Ichikawa N."/>
        </authorList>
    </citation>
    <scope>NUCLEOTIDE SEQUENCE [LARGE SCALE GENOMIC DNA]</scope>
    <source>
        <strain evidence="3 7">NBRC 107626</strain>
    </source>
</reference>
<evidence type="ECO:0000313" key="4">
    <source>
        <dbReference type="EMBL" id="PLC11020.1"/>
    </source>
</evidence>
<dbReference type="KEGG" id="kfv:AS188_05860"/>
<accession>A0A0U3G8E9</accession>
<keyword evidence="7" id="KW-1185">Reference proteome</keyword>
<protein>
    <submittedName>
        <fullName evidence="2">Ferredoxin</fullName>
    </submittedName>
</protein>
<dbReference type="EMBL" id="LOMZ01000001">
    <property type="protein sequence ID" value="PLC11020.1"/>
    <property type="molecule type" value="Genomic_DNA"/>
</dbReference>
<dbReference type="EMBL" id="BJZR01000104">
    <property type="protein sequence ID" value="GEO93321.1"/>
    <property type="molecule type" value="Genomic_DNA"/>
</dbReference>
<dbReference type="Proteomes" id="UP000234632">
    <property type="component" value="Unassembled WGS sequence"/>
</dbReference>
<reference evidence="4 6" key="2">
    <citation type="submission" date="2015-12" db="EMBL/GenBank/DDBJ databases">
        <authorList>
            <person name="Shamseldin A."/>
            <person name="Moawad H."/>
            <person name="Abd El-Rahim W.M."/>
            <person name="Sadowsky M.J."/>
        </authorList>
    </citation>
    <scope>NUCLEOTIDE SEQUENCE [LARGE SCALE GENOMIC DNA]</scope>
    <source>
        <strain evidence="4 6">S43</strain>
    </source>
</reference>
<evidence type="ECO:0000313" key="2">
    <source>
        <dbReference type="EMBL" id="ALU39355.1"/>
    </source>
</evidence>
<dbReference type="Pfam" id="PF03860">
    <property type="entry name" value="Csp"/>
    <property type="match status" value="1"/>
</dbReference>
<dbReference type="PANTHER" id="PTHR37310:SF1">
    <property type="entry name" value="CYTOPLASMIC PROTEIN"/>
    <property type="match status" value="1"/>
</dbReference>
<name>A0A0U3G8E9_9MICC</name>